<dbReference type="Proteomes" id="UP000179243">
    <property type="component" value="Unassembled WGS sequence"/>
</dbReference>
<dbReference type="InterPro" id="IPR004610">
    <property type="entry name" value="RecJ"/>
</dbReference>
<dbReference type="NCBIfam" id="TIGR00644">
    <property type="entry name" value="recJ"/>
    <property type="match status" value="1"/>
</dbReference>
<dbReference type="EMBL" id="MFYX01000110">
    <property type="protein sequence ID" value="OGK02302.1"/>
    <property type="molecule type" value="Genomic_DNA"/>
</dbReference>
<keyword evidence="4" id="KW-0378">Hydrolase</keyword>
<evidence type="ECO:0000259" key="7">
    <source>
        <dbReference type="Pfam" id="PF01368"/>
    </source>
</evidence>
<feature type="domain" description="DHHA1" evidence="8">
    <location>
        <begin position="363"/>
        <end position="452"/>
    </location>
</feature>
<dbReference type="Gene3D" id="3.90.1640.30">
    <property type="match status" value="1"/>
</dbReference>
<evidence type="ECO:0000259" key="9">
    <source>
        <dbReference type="Pfam" id="PF17768"/>
    </source>
</evidence>
<evidence type="ECO:0000256" key="5">
    <source>
        <dbReference type="ARBA" id="ARBA00022839"/>
    </source>
</evidence>
<evidence type="ECO:0000256" key="6">
    <source>
        <dbReference type="SAM" id="MobiDB-lite"/>
    </source>
</evidence>
<dbReference type="AlphaFoldDB" id="A0A1F7F6V7"/>
<comment type="caution">
    <text evidence="10">The sequence shown here is derived from an EMBL/GenBank/DDBJ whole genome shotgun (WGS) entry which is preliminary data.</text>
</comment>
<dbReference type="InterPro" id="IPR003156">
    <property type="entry name" value="DHHA1_dom"/>
</dbReference>
<gene>
    <name evidence="10" type="ORF">A2519_16675</name>
</gene>
<feature type="domain" description="DDH" evidence="7">
    <location>
        <begin position="89"/>
        <end position="242"/>
    </location>
</feature>
<evidence type="ECO:0000313" key="11">
    <source>
        <dbReference type="Proteomes" id="UP000179243"/>
    </source>
</evidence>
<accession>A0A1F7F6V7</accession>
<evidence type="ECO:0000256" key="3">
    <source>
        <dbReference type="ARBA" id="ARBA00022722"/>
    </source>
</evidence>
<evidence type="ECO:0000313" key="10">
    <source>
        <dbReference type="EMBL" id="OGK02302.1"/>
    </source>
</evidence>
<feature type="region of interest" description="Disordered" evidence="6">
    <location>
        <begin position="1"/>
        <end position="22"/>
    </location>
</feature>
<dbReference type="GO" id="GO:0008409">
    <property type="term" value="F:5'-3' exonuclease activity"/>
    <property type="evidence" value="ECO:0007669"/>
    <property type="project" value="InterPro"/>
</dbReference>
<proteinExistence type="inferred from homology"/>
<dbReference type="GO" id="GO:0006281">
    <property type="term" value="P:DNA repair"/>
    <property type="evidence" value="ECO:0007669"/>
    <property type="project" value="InterPro"/>
</dbReference>
<protein>
    <recommendedName>
        <fullName evidence="2">Single-stranded-DNA-specific exonuclease RecJ</fullName>
    </recommendedName>
</protein>
<organism evidence="10 11">
    <name type="scientific">Candidatus Raymondbacteria bacterium RIFOXYD12_FULL_49_13</name>
    <dbReference type="NCBI Taxonomy" id="1817890"/>
    <lineage>
        <taxon>Bacteria</taxon>
        <taxon>Raymondiibacteriota</taxon>
    </lineage>
</organism>
<comment type="similarity">
    <text evidence="1">Belongs to the RecJ family.</text>
</comment>
<dbReference type="Gene3D" id="3.10.310.30">
    <property type="match status" value="1"/>
</dbReference>
<dbReference type="GO" id="GO:0003676">
    <property type="term" value="F:nucleic acid binding"/>
    <property type="evidence" value="ECO:0007669"/>
    <property type="project" value="InterPro"/>
</dbReference>
<keyword evidence="3" id="KW-0540">Nuclease</keyword>
<dbReference type="Pfam" id="PF17768">
    <property type="entry name" value="RecJ_OB"/>
    <property type="match status" value="1"/>
</dbReference>
<dbReference type="Pfam" id="PF01368">
    <property type="entry name" value="DHH"/>
    <property type="match status" value="1"/>
</dbReference>
<evidence type="ECO:0000256" key="1">
    <source>
        <dbReference type="ARBA" id="ARBA00005915"/>
    </source>
</evidence>
<evidence type="ECO:0000256" key="2">
    <source>
        <dbReference type="ARBA" id="ARBA00019841"/>
    </source>
</evidence>
<name>A0A1F7F6V7_UNCRA</name>
<dbReference type="InterPro" id="IPR038763">
    <property type="entry name" value="DHH_sf"/>
</dbReference>
<evidence type="ECO:0000259" key="8">
    <source>
        <dbReference type="Pfam" id="PF02272"/>
    </source>
</evidence>
<reference evidence="10 11" key="1">
    <citation type="journal article" date="2016" name="Nat. Commun.">
        <title>Thousands of microbial genomes shed light on interconnected biogeochemical processes in an aquifer system.</title>
        <authorList>
            <person name="Anantharaman K."/>
            <person name="Brown C.T."/>
            <person name="Hug L.A."/>
            <person name="Sharon I."/>
            <person name="Castelle C.J."/>
            <person name="Probst A.J."/>
            <person name="Thomas B.C."/>
            <person name="Singh A."/>
            <person name="Wilkins M.J."/>
            <person name="Karaoz U."/>
            <person name="Brodie E.L."/>
            <person name="Williams K.H."/>
            <person name="Hubbard S.S."/>
            <person name="Banfield J.F."/>
        </authorList>
    </citation>
    <scope>NUCLEOTIDE SEQUENCE [LARGE SCALE GENOMIC DNA]</scope>
</reference>
<dbReference type="InterPro" id="IPR051673">
    <property type="entry name" value="SSDNA_exonuclease_RecJ"/>
</dbReference>
<dbReference type="PANTHER" id="PTHR30255">
    <property type="entry name" value="SINGLE-STRANDED-DNA-SPECIFIC EXONUCLEASE RECJ"/>
    <property type="match status" value="1"/>
</dbReference>
<sequence length="578" mass="62949">MFKNVQSDPVQSKILPPPPSDDTQVSALTRAYGMPRCVAEVLCRRGLISQELIDVFLDPRPDQLHSPFLFAGMESAVNRIDAAIRNNERICLYGDYDVDGITAISLLYRVLSGISAAVVFFIPNRLVDGYGLSLSGIEKVRATGATLLITVDCGITSVAEIEAIRQAGIDAIITDHHLPGETLPQAFAIINPKVEGCAYPDKDLSGVGVALKLAQAVYSRYAGGAEAAQCLQEHFDLVSIGTAADIVPLSGENRIFVRYGFEGLKRSSNEGIKALLAATGLYSKPIGTREVVFQIAPLINAVGRMGDPRECVELFITRSPARAVAIAATLKKNNEERRAIDQKITEECFARINSEYDLATTFFIVVASENWHPGVIGIVASRIVEKYCRPACVLNIENGIARGSARSIPNFHVQKALQACSGLLESFGGHEHAAGLSMRTENITALREALNRSAGDSLSPGDFVPAITTDARIHDTDDITWETVNWLKRFQPFGPRNRRPVFYAENLRCAGEPRIVGVNHLKFRAGSGTTALDAIAFKMGHRLLDLCEPGDRHTCAFTIEENEWNGSKTIQLNMRGIA</sequence>
<evidence type="ECO:0000256" key="4">
    <source>
        <dbReference type="ARBA" id="ARBA00022801"/>
    </source>
</evidence>
<dbReference type="GO" id="GO:0006310">
    <property type="term" value="P:DNA recombination"/>
    <property type="evidence" value="ECO:0007669"/>
    <property type="project" value="InterPro"/>
</dbReference>
<dbReference type="Pfam" id="PF02272">
    <property type="entry name" value="DHHA1"/>
    <property type="match status" value="1"/>
</dbReference>
<dbReference type="InterPro" id="IPR001667">
    <property type="entry name" value="DDH_dom"/>
</dbReference>
<dbReference type="InterPro" id="IPR041122">
    <property type="entry name" value="RecJ_OB"/>
</dbReference>
<keyword evidence="5 10" id="KW-0269">Exonuclease</keyword>
<dbReference type="PANTHER" id="PTHR30255:SF2">
    <property type="entry name" value="SINGLE-STRANDED-DNA-SPECIFIC EXONUCLEASE RECJ"/>
    <property type="match status" value="1"/>
</dbReference>
<dbReference type="SUPFAM" id="SSF64182">
    <property type="entry name" value="DHH phosphoesterases"/>
    <property type="match status" value="1"/>
</dbReference>
<feature type="domain" description="RecJ OB" evidence="9">
    <location>
        <begin position="475"/>
        <end position="575"/>
    </location>
</feature>
<feature type="compositionally biased region" description="Polar residues" evidence="6">
    <location>
        <begin position="1"/>
        <end position="10"/>
    </location>
</feature>